<dbReference type="EMBL" id="JABXWT010000005">
    <property type="protein sequence ID" value="NVO56428.1"/>
    <property type="molecule type" value="Genomic_DNA"/>
</dbReference>
<evidence type="ECO:0000256" key="4">
    <source>
        <dbReference type="SAM" id="SignalP"/>
    </source>
</evidence>
<dbReference type="Gene3D" id="3.40.190.10">
    <property type="entry name" value="Periplasmic binding protein-like II"/>
    <property type="match status" value="2"/>
</dbReference>
<dbReference type="Proteomes" id="UP000630805">
    <property type="component" value="Unassembled WGS sequence"/>
</dbReference>
<evidence type="ECO:0000256" key="1">
    <source>
        <dbReference type="ARBA" id="ARBA00009175"/>
    </source>
</evidence>
<dbReference type="InterPro" id="IPR050682">
    <property type="entry name" value="ModA/WtpA"/>
</dbReference>
<evidence type="ECO:0000256" key="3">
    <source>
        <dbReference type="ARBA" id="ARBA00022729"/>
    </source>
</evidence>
<proteinExistence type="inferred from homology"/>
<protein>
    <submittedName>
        <fullName evidence="5">Molybdate ABC transporter substrate-binding protein</fullName>
    </submittedName>
</protein>
<comment type="caution">
    <text evidence="5">The sequence shown here is derived from an EMBL/GenBank/DDBJ whole genome shotgun (WGS) entry which is preliminary data.</text>
</comment>
<organism evidence="5 6">
    <name type="scientific">Ruegeria haliotis</name>
    <dbReference type="NCBI Taxonomy" id="2747601"/>
    <lineage>
        <taxon>Bacteria</taxon>
        <taxon>Pseudomonadati</taxon>
        <taxon>Pseudomonadota</taxon>
        <taxon>Alphaproteobacteria</taxon>
        <taxon>Rhodobacterales</taxon>
        <taxon>Roseobacteraceae</taxon>
        <taxon>Ruegeria</taxon>
    </lineage>
</organism>
<accession>A0ABX2PQJ3</accession>
<reference evidence="5 6" key="1">
    <citation type="submission" date="2020-06" db="EMBL/GenBank/DDBJ databases">
        <authorList>
            <person name="Cao W.R."/>
        </authorList>
    </citation>
    <scope>NUCLEOTIDE SEQUENCE [LARGE SCALE GENOMIC DNA]</scope>
    <source>
        <strain evidence="5 6">B1Z28</strain>
    </source>
</reference>
<sequence>MILSDFRRFLSAALVLCALALAPIRAGAEGVLVFAAASLKTALDEIAPEYEQQAGQDVTISYAASSVLARQIQLGAPADLFISANSDWMDVLQADGLIDVSSRVDLLGNGLVLIGAADRVAVGQIGPDYDLTSELNGGYLAMALVDAVPAGIYGKVALQGLGLWDTVDGQVAQSDNVRAALALVAVGAAPLGIVYRSDAQAETRVSVVGTFPADLHPPIIYPAAVTVSAKPGAQAFLSYLQTDAAEAIFLEQGFALPGGGS</sequence>
<keyword evidence="2" id="KW-0479">Metal-binding</keyword>
<evidence type="ECO:0000256" key="2">
    <source>
        <dbReference type="ARBA" id="ARBA00022723"/>
    </source>
</evidence>
<keyword evidence="6" id="KW-1185">Reference proteome</keyword>
<dbReference type="InterPro" id="IPR005950">
    <property type="entry name" value="ModA"/>
</dbReference>
<comment type="similarity">
    <text evidence="1">Belongs to the bacterial solute-binding protein ModA family.</text>
</comment>
<dbReference type="Pfam" id="PF13531">
    <property type="entry name" value="SBP_bac_11"/>
    <property type="match status" value="1"/>
</dbReference>
<dbReference type="NCBIfam" id="TIGR01256">
    <property type="entry name" value="modA"/>
    <property type="match status" value="1"/>
</dbReference>
<gene>
    <name evidence="5" type="primary">modA</name>
    <name evidence="5" type="ORF">HW561_11570</name>
</gene>
<evidence type="ECO:0000313" key="6">
    <source>
        <dbReference type="Proteomes" id="UP000630805"/>
    </source>
</evidence>
<dbReference type="RefSeq" id="WP_176864888.1">
    <property type="nucleotide sequence ID" value="NZ_JABXWT010000005.1"/>
</dbReference>
<evidence type="ECO:0000313" key="5">
    <source>
        <dbReference type="EMBL" id="NVO56428.1"/>
    </source>
</evidence>
<feature type="signal peptide" evidence="4">
    <location>
        <begin position="1"/>
        <end position="28"/>
    </location>
</feature>
<keyword evidence="3 4" id="KW-0732">Signal</keyword>
<name>A0ABX2PQJ3_9RHOB</name>
<feature type="chain" id="PRO_5047347707" evidence="4">
    <location>
        <begin position="29"/>
        <end position="261"/>
    </location>
</feature>
<dbReference type="PIRSF" id="PIRSF004846">
    <property type="entry name" value="ModA"/>
    <property type="match status" value="1"/>
</dbReference>
<dbReference type="PANTHER" id="PTHR30632:SF17">
    <property type="entry name" value="MOLYBDATE-BINDING PROTEIN MODA"/>
    <property type="match status" value="1"/>
</dbReference>
<dbReference type="PANTHER" id="PTHR30632">
    <property type="entry name" value="MOLYBDATE-BINDING PERIPLASMIC PROTEIN"/>
    <property type="match status" value="1"/>
</dbReference>
<dbReference type="SUPFAM" id="SSF53850">
    <property type="entry name" value="Periplasmic binding protein-like II"/>
    <property type="match status" value="1"/>
</dbReference>